<feature type="domain" description="Complex 1 LYR protein" evidence="9">
    <location>
        <begin position="21"/>
        <end position="80"/>
    </location>
</feature>
<evidence type="ECO:0000256" key="6">
    <source>
        <dbReference type="ARBA" id="ARBA00022982"/>
    </source>
</evidence>
<dbReference type="InterPro" id="IPR008011">
    <property type="entry name" value="Complex1_LYR_dom"/>
</dbReference>
<protein>
    <submittedName>
        <fullName evidence="10">NADH dehydrogenase 1 alpha subcomplex subunit 6 ndufa6</fullName>
    </submittedName>
</protein>
<dbReference type="PANTHER" id="PTHR12964:SF0">
    <property type="entry name" value="NADH DEHYDROGENASE [UBIQUINONE] 1 ALPHA SUBCOMPLEX SUBUNIT 6"/>
    <property type="match status" value="1"/>
</dbReference>
<keyword evidence="11" id="KW-1185">Reference proteome</keyword>
<name>A0AAD5SD05_9FUNG</name>
<evidence type="ECO:0000313" key="10">
    <source>
        <dbReference type="EMBL" id="KAJ3052668.1"/>
    </source>
</evidence>
<comment type="similarity">
    <text evidence="2">Belongs to the complex I LYR family.</text>
</comment>
<proteinExistence type="inferred from homology"/>
<evidence type="ECO:0000256" key="8">
    <source>
        <dbReference type="ARBA" id="ARBA00023136"/>
    </source>
</evidence>
<evidence type="ECO:0000256" key="1">
    <source>
        <dbReference type="ARBA" id="ARBA00004443"/>
    </source>
</evidence>
<evidence type="ECO:0000256" key="4">
    <source>
        <dbReference type="ARBA" id="ARBA00022660"/>
    </source>
</evidence>
<comment type="subcellular location">
    <subcellularLocation>
        <location evidence="1">Mitochondrion inner membrane</location>
        <topology evidence="1">Peripheral membrane protein</topology>
        <orientation evidence="1">Matrix side</orientation>
    </subcellularLocation>
</comment>
<dbReference type="EMBL" id="JADGJD010000277">
    <property type="protein sequence ID" value="KAJ3052668.1"/>
    <property type="molecule type" value="Genomic_DNA"/>
</dbReference>
<keyword evidence="4" id="KW-0679">Respiratory chain</keyword>
<accession>A0AAD5SD05</accession>
<dbReference type="Pfam" id="PF05347">
    <property type="entry name" value="Complex1_LYR"/>
    <property type="match status" value="1"/>
</dbReference>
<dbReference type="InterPro" id="IPR045299">
    <property type="entry name" value="Complex1_LYR_NDUFA6_LYRM6"/>
</dbReference>
<keyword evidence="5" id="KW-0999">Mitochondrion inner membrane</keyword>
<dbReference type="Proteomes" id="UP001212841">
    <property type="component" value="Unassembled WGS sequence"/>
</dbReference>
<keyword evidence="3" id="KW-0813">Transport</keyword>
<reference evidence="10" key="1">
    <citation type="submission" date="2020-05" db="EMBL/GenBank/DDBJ databases">
        <title>Phylogenomic resolution of chytrid fungi.</title>
        <authorList>
            <person name="Stajich J.E."/>
            <person name="Amses K."/>
            <person name="Simmons R."/>
            <person name="Seto K."/>
            <person name="Myers J."/>
            <person name="Bonds A."/>
            <person name="Quandt C.A."/>
            <person name="Barry K."/>
            <person name="Liu P."/>
            <person name="Grigoriev I."/>
            <person name="Longcore J.E."/>
            <person name="James T.Y."/>
        </authorList>
    </citation>
    <scope>NUCLEOTIDE SEQUENCE</scope>
    <source>
        <strain evidence="10">JEL0318</strain>
    </source>
</reference>
<evidence type="ECO:0000313" key="11">
    <source>
        <dbReference type="Proteomes" id="UP001212841"/>
    </source>
</evidence>
<keyword evidence="7" id="KW-0496">Mitochondrion</keyword>
<dbReference type="CDD" id="cd20266">
    <property type="entry name" value="Complex1_LYR_NDUFA6_LYRM6"/>
    <property type="match status" value="1"/>
</dbReference>
<organism evidence="10 11">
    <name type="scientific">Rhizophlyctis rosea</name>
    <dbReference type="NCBI Taxonomy" id="64517"/>
    <lineage>
        <taxon>Eukaryota</taxon>
        <taxon>Fungi</taxon>
        <taxon>Fungi incertae sedis</taxon>
        <taxon>Chytridiomycota</taxon>
        <taxon>Chytridiomycota incertae sedis</taxon>
        <taxon>Chytridiomycetes</taxon>
        <taxon>Rhizophlyctidales</taxon>
        <taxon>Rhizophlyctidaceae</taxon>
        <taxon>Rhizophlyctis</taxon>
    </lineage>
</organism>
<comment type="caution">
    <text evidence="10">The sequence shown here is derived from an EMBL/GenBank/DDBJ whole genome shotgun (WGS) entry which is preliminary data.</text>
</comment>
<evidence type="ECO:0000256" key="2">
    <source>
        <dbReference type="ARBA" id="ARBA00009508"/>
    </source>
</evidence>
<dbReference type="GO" id="GO:0006979">
    <property type="term" value="P:response to oxidative stress"/>
    <property type="evidence" value="ECO:0007669"/>
    <property type="project" value="TreeGrafter"/>
</dbReference>
<gene>
    <name evidence="10" type="primary">NDUFA6</name>
    <name evidence="10" type="ORF">HK097_005907</name>
</gene>
<dbReference type="InterPro" id="IPR016488">
    <property type="entry name" value="NADH_Ub_cplx-1_asu_su-6"/>
</dbReference>
<evidence type="ECO:0000256" key="3">
    <source>
        <dbReference type="ARBA" id="ARBA00022448"/>
    </source>
</evidence>
<keyword evidence="6" id="KW-0249">Electron transport</keyword>
<keyword evidence="8" id="KW-0472">Membrane</keyword>
<evidence type="ECO:0000256" key="5">
    <source>
        <dbReference type="ARBA" id="ARBA00022792"/>
    </source>
</evidence>
<dbReference type="PANTHER" id="PTHR12964">
    <property type="entry name" value="NADH-UBIQUINONE OXIDOREDUCTASE B14 SUBUNIT"/>
    <property type="match status" value="1"/>
</dbReference>
<evidence type="ECO:0000259" key="9">
    <source>
        <dbReference type="Pfam" id="PF05347"/>
    </source>
</evidence>
<dbReference type="GO" id="GO:0005743">
    <property type="term" value="C:mitochondrial inner membrane"/>
    <property type="evidence" value="ECO:0007669"/>
    <property type="project" value="UniProtKB-SubCell"/>
</dbReference>
<evidence type="ECO:0000256" key="7">
    <source>
        <dbReference type="ARBA" id="ARBA00023128"/>
    </source>
</evidence>
<dbReference type="GO" id="GO:0045271">
    <property type="term" value="C:respiratory chain complex I"/>
    <property type="evidence" value="ECO:0007669"/>
    <property type="project" value="InterPro"/>
</dbReference>
<dbReference type="AlphaFoldDB" id="A0AAD5SD05"/>
<sequence>MATFRPVPTIVSRTAEEQRARVLSLFRDSMRAAPEILELYRVSQPLWKIKQRIREEFEKSAHVLDREVIDILIFKGRNELVETLSQWKQDDHVDRFFQNNVYAQPERRIRPEEDDSGRGKHSEFLARFWEGNFAKERPENYA</sequence>